<dbReference type="Proteomes" id="UP000004259">
    <property type="component" value="Unassembled WGS sequence"/>
</dbReference>
<name>E9S8B3_RUMAL</name>
<reference evidence="1 2" key="1">
    <citation type="submission" date="2011-02" db="EMBL/GenBank/DDBJ databases">
        <authorList>
            <person name="Nelson K.E."/>
            <person name="Sutton G."/>
            <person name="Torralba M."/>
            <person name="Durkin S."/>
            <person name="Harkins D."/>
            <person name="Montgomery R."/>
            <person name="Ziemer C."/>
            <person name="Klaassens E."/>
            <person name="Ocuiv P."/>
            <person name="Morrison M."/>
        </authorList>
    </citation>
    <scope>NUCLEOTIDE SEQUENCE [LARGE SCALE GENOMIC DNA]</scope>
    <source>
        <strain evidence="1 2">8</strain>
    </source>
</reference>
<organism evidence="1 2">
    <name type="scientific">Ruminococcus albus 8</name>
    <dbReference type="NCBI Taxonomy" id="246199"/>
    <lineage>
        <taxon>Bacteria</taxon>
        <taxon>Bacillati</taxon>
        <taxon>Bacillota</taxon>
        <taxon>Clostridia</taxon>
        <taxon>Eubacteriales</taxon>
        <taxon>Oscillospiraceae</taxon>
        <taxon>Ruminococcus</taxon>
    </lineage>
</organism>
<keyword evidence="2" id="KW-1185">Reference proteome</keyword>
<sequence length="107" mass="12666">MRTFEEIKLKADQIYLRWLLNGAHEADDELNSANRELISVFKEKYPDALGYKMYNGFIELSENTGNFGVDFIFRKNEEMMKEVEKENDIIKKLDIFEKHKAIAVIWS</sequence>
<accession>E9S8B3</accession>
<evidence type="ECO:0000313" key="1">
    <source>
        <dbReference type="EMBL" id="EGC04474.1"/>
    </source>
</evidence>
<dbReference type="EMBL" id="ADKM02000021">
    <property type="protein sequence ID" value="EGC04474.1"/>
    <property type="molecule type" value="Genomic_DNA"/>
</dbReference>
<protein>
    <submittedName>
        <fullName evidence="1">Conserved domain protein</fullName>
    </submittedName>
</protein>
<comment type="caution">
    <text evidence="1">The sequence shown here is derived from an EMBL/GenBank/DDBJ whole genome shotgun (WGS) entry which is preliminary data.</text>
</comment>
<dbReference type="STRING" id="246199.CUS_4739"/>
<evidence type="ECO:0000313" key="2">
    <source>
        <dbReference type="Proteomes" id="UP000004259"/>
    </source>
</evidence>
<proteinExistence type="predicted"/>
<dbReference type="AlphaFoldDB" id="E9S8B3"/>
<gene>
    <name evidence="1" type="ORF">CUS_4739</name>
</gene>
<dbReference type="RefSeq" id="WP_002847223.1">
    <property type="nucleotide sequence ID" value="NZ_ADKM02000021.1"/>
</dbReference>